<dbReference type="KEGG" id="mlr:MELLADRAFT_66274"/>
<keyword evidence="3" id="KW-1185">Reference proteome</keyword>
<sequence length="266" mass="29916">MYAAGFRPGFDPLIKAAVYAFNATTNAKLRWMQEDLTCQGNLPAIKDFFAERFVNLSSYTFESNTEIASRTGAPLWAGQAFYVSPNAQVFASNIAVTFDKFVNAPHNNNNISRYSFGFWICINCKTGKLYSLKNAEFKGNNVGSCFFLDDYNIVVDYDECDGVVEMLWNSHIEHHTSNSETYNARNVTVVPPRGKITRSGCACQINQTLVDRINQVNEMRGDMNDEEWNNFRGTLLTGYPEEARKEKIAKLAAKNGINDLSLSFVP</sequence>
<dbReference type="HOGENOM" id="CLU_1046142_0_0_1"/>
<name>F4RYJ3_MELLP</name>
<accession>F4RYJ3</accession>
<feature type="domain" description="Tet-like 2OG-Fe(II) oxygenase" evidence="1">
    <location>
        <begin position="1"/>
        <end position="177"/>
    </location>
</feature>
<dbReference type="RefSeq" id="XP_007414257.1">
    <property type="nucleotide sequence ID" value="XM_007414195.1"/>
</dbReference>
<dbReference type="GeneID" id="18930600"/>
<gene>
    <name evidence="2" type="ORF">MELLADRAFT_66274</name>
</gene>
<dbReference type="Pfam" id="PF20515">
    <property type="entry name" value="2OG-FeII_Oxy_6"/>
    <property type="match status" value="1"/>
</dbReference>
<dbReference type="VEuPathDB" id="FungiDB:MELLADRAFT_66274"/>
<dbReference type="AlphaFoldDB" id="F4RYJ3"/>
<reference evidence="3" key="1">
    <citation type="journal article" date="2011" name="Proc. Natl. Acad. Sci. U.S.A.">
        <title>Obligate biotrophy features unraveled by the genomic analysis of rust fungi.</title>
        <authorList>
            <person name="Duplessis S."/>
            <person name="Cuomo C.A."/>
            <person name="Lin Y.-C."/>
            <person name="Aerts A."/>
            <person name="Tisserant E."/>
            <person name="Veneault-Fourrey C."/>
            <person name="Joly D.L."/>
            <person name="Hacquard S."/>
            <person name="Amselem J."/>
            <person name="Cantarel B.L."/>
            <person name="Chiu R."/>
            <person name="Coutinho P.M."/>
            <person name="Feau N."/>
            <person name="Field M."/>
            <person name="Frey P."/>
            <person name="Gelhaye E."/>
            <person name="Goldberg J."/>
            <person name="Grabherr M.G."/>
            <person name="Kodira C.D."/>
            <person name="Kohler A."/>
            <person name="Kuees U."/>
            <person name="Lindquist E.A."/>
            <person name="Lucas S.M."/>
            <person name="Mago R."/>
            <person name="Mauceli E."/>
            <person name="Morin E."/>
            <person name="Murat C."/>
            <person name="Pangilinan J.L."/>
            <person name="Park R."/>
            <person name="Pearson M."/>
            <person name="Quesneville H."/>
            <person name="Rouhier N."/>
            <person name="Sakthikumar S."/>
            <person name="Salamov A.A."/>
            <person name="Schmutz J."/>
            <person name="Selles B."/>
            <person name="Shapiro H."/>
            <person name="Tanguay P."/>
            <person name="Tuskan G.A."/>
            <person name="Henrissat B."/>
            <person name="Van de Peer Y."/>
            <person name="Rouze P."/>
            <person name="Ellis J.G."/>
            <person name="Dodds P.N."/>
            <person name="Schein J.E."/>
            <person name="Zhong S."/>
            <person name="Hamelin R.C."/>
            <person name="Grigoriev I.V."/>
            <person name="Szabo L.J."/>
            <person name="Martin F."/>
        </authorList>
    </citation>
    <scope>NUCLEOTIDE SEQUENCE [LARGE SCALE GENOMIC DNA]</scope>
    <source>
        <strain evidence="3">98AG31 / pathotype 3-4-7</strain>
    </source>
</reference>
<dbReference type="Proteomes" id="UP000001072">
    <property type="component" value="Unassembled WGS sequence"/>
</dbReference>
<protein>
    <recommendedName>
        <fullName evidence="1">Tet-like 2OG-Fe(II) oxygenase domain-containing protein</fullName>
    </recommendedName>
</protein>
<evidence type="ECO:0000259" key="1">
    <source>
        <dbReference type="Pfam" id="PF20515"/>
    </source>
</evidence>
<organism evidence="3">
    <name type="scientific">Melampsora larici-populina (strain 98AG31 / pathotype 3-4-7)</name>
    <name type="common">Poplar leaf rust fungus</name>
    <dbReference type="NCBI Taxonomy" id="747676"/>
    <lineage>
        <taxon>Eukaryota</taxon>
        <taxon>Fungi</taxon>
        <taxon>Dikarya</taxon>
        <taxon>Basidiomycota</taxon>
        <taxon>Pucciniomycotina</taxon>
        <taxon>Pucciniomycetes</taxon>
        <taxon>Pucciniales</taxon>
        <taxon>Melampsoraceae</taxon>
        <taxon>Melampsora</taxon>
    </lineage>
</organism>
<dbReference type="InterPro" id="IPR046798">
    <property type="entry name" value="2OG-FeII_Oxy_6"/>
</dbReference>
<dbReference type="EMBL" id="GL883130">
    <property type="protein sequence ID" value="EGG02568.1"/>
    <property type="molecule type" value="Genomic_DNA"/>
</dbReference>
<proteinExistence type="predicted"/>
<evidence type="ECO:0000313" key="2">
    <source>
        <dbReference type="EMBL" id="EGG02568.1"/>
    </source>
</evidence>
<dbReference type="OrthoDB" id="2501343at2759"/>
<evidence type="ECO:0000313" key="3">
    <source>
        <dbReference type="Proteomes" id="UP000001072"/>
    </source>
</evidence>
<dbReference type="InParanoid" id="F4RYJ3"/>